<feature type="compositionally biased region" description="Pro residues" evidence="1">
    <location>
        <begin position="51"/>
        <end position="66"/>
    </location>
</feature>
<accession>A0A6A6HR92</accession>
<dbReference type="Proteomes" id="UP000800094">
    <property type="component" value="Unassembled WGS sequence"/>
</dbReference>
<dbReference type="RefSeq" id="XP_033675678.1">
    <property type="nucleotide sequence ID" value="XM_033820582.1"/>
</dbReference>
<dbReference type="EMBL" id="ML987216">
    <property type="protein sequence ID" value="KAF2240674.1"/>
    <property type="molecule type" value="Genomic_DNA"/>
</dbReference>
<feature type="region of interest" description="Disordered" evidence="1">
    <location>
        <begin position="43"/>
        <end position="77"/>
    </location>
</feature>
<dbReference type="AlphaFoldDB" id="A0A6A6HR92"/>
<dbReference type="GeneID" id="54573912"/>
<evidence type="ECO:0000256" key="1">
    <source>
        <dbReference type="SAM" id="MobiDB-lite"/>
    </source>
</evidence>
<keyword evidence="3" id="KW-1185">Reference proteome</keyword>
<sequence length="151" mass="16250">MLARLSRKRNELCLENFLGESRPSVLPSASTEVIPFSTYTHISHTNQQDPIPNPPIHPPSKTPPAEPAQTGISLPPVDHCTKGLAKQAFGLERADVPSGWDRLVESLKPFKRGGYARVGRGEYLGLGFARFGDGAGLAGGGFGGLRVWEDC</sequence>
<proteinExistence type="predicted"/>
<protein>
    <submittedName>
        <fullName evidence="2">Uncharacterized protein</fullName>
    </submittedName>
</protein>
<evidence type="ECO:0000313" key="3">
    <source>
        <dbReference type="Proteomes" id="UP000800094"/>
    </source>
</evidence>
<name>A0A6A6HR92_9PLEO</name>
<reference evidence="2" key="1">
    <citation type="journal article" date="2020" name="Stud. Mycol.">
        <title>101 Dothideomycetes genomes: a test case for predicting lifestyles and emergence of pathogens.</title>
        <authorList>
            <person name="Haridas S."/>
            <person name="Albert R."/>
            <person name="Binder M."/>
            <person name="Bloem J."/>
            <person name="Labutti K."/>
            <person name="Salamov A."/>
            <person name="Andreopoulos B."/>
            <person name="Baker S."/>
            <person name="Barry K."/>
            <person name="Bills G."/>
            <person name="Bluhm B."/>
            <person name="Cannon C."/>
            <person name="Castanera R."/>
            <person name="Culley D."/>
            <person name="Daum C."/>
            <person name="Ezra D."/>
            <person name="Gonzalez J."/>
            <person name="Henrissat B."/>
            <person name="Kuo A."/>
            <person name="Liang C."/>
            <person name="Lipzen A."/>
            <person name="Lutzoni F."/>
            <person name="Magnuson J."/>
            <person name="Mondo S."/>
            <person name="Nolan M."/>
            <person name="Ohm R."/>
            <person name="Pangilinan J."/>
            <person name="Park H.-J."/>
            <person name="Ramirez L."/>
            <person name="Alfaro M."/>
            <person name="Sun H."/>
            <person name="Tritt A."/>
            <person name="Yoshinaga Y."/>
            <person name="Zwiers L.-H."/>
            <person name="Turgeon B."/>
            <person name="Goodwin S."/>
            <person name="Spatafora J."/>
            <person name="Crous P."/>
            <person name="Grigoriev I."/>
        </authorList>
    </citation>
    <scope>NUCLEOTIDE SEQUENCE</scope>
    <source>
        <strain evidence="2">CBS 122368</strain>
    </source>
</reference>
<evidence type="ECO:0000313" key="2">
    <source>
        <dbReference type="EMBL" id="KAF2240674.1"/>
    </source>
</evidence>
<organism evidence="2 3">
    <name type="scientific">Trematosphaeria pertusa</name>
    <dbReference type="NCBI Taxonomy" id="390896"/>
    <lineage>
        <taxon>Eukaryota</taxon>
        <taxon>Fungi</taxon>
        <taxon>Dikarya</taxon>
        <taxon>Ascomycota</taxon>
        <taxon>Pezizomycotina</taxon>
        <taxon>Dothideomycetes</taxon>
        <taxon>Pleosporomycetidae</taxon>
        <taxon>Pleosporales</taxon>
        <taxon>Massarineae</taxon>
        <taxon>Trematosphaeriaceae</taxon>
        <taxon>Trematosphaeria</taxon>
    </lineage>
</organism>
<gene>
    <name evidence="2" type="ORF">BU26DRAFT_205380</name>
</gene>